<feature type="domain" description="DUF6857" evidence="3">
    <location>
        <begin position="477"/>
        <end position="768"/>
    </location>
</feature>
<comment type="caution">
    <text evidence="4">The sequence shown here is derived from an EMBL/GenBank/DDBJ whole genome shotgun (WGS) entry which is preliminary data.</text>
</comment>
<reference evidence="4" key="1">
    <citation type="submission" date="2021-01" db="EMBL/GenBank/DDBJ databases">
        <title>Adiantum capillus-veneris genome.</title>
        <authorList>
            <person name="Fang Y."/>
            <person name="Liao Q."/>
        </authorList>
    </citation>
    <scope>NUCLEOTIDE SEQUENCE</scope>
    <source>
        <strain evidence="4">H3</strain>
        <tissue evidence="4">Leaf</tissue>
    </source>
</reference>
<feature type="region of interest" description="Disordered" evidence="1">
    <location>
        <begin position="645"/>
        <end position="687"/>
    </location>
</feature>
<protein>
    <submittedName>
        <fullName evidence="4">Uncharacterized protein</fullName>
    </submittedName>
</protein>
<accession>A0A9D4ZHS3</accession>
<feature type="region of interest" description="Disordered" evidence="1">
    <location>
        <begin position="176"/>
        <end position="202"/>
    </location>
</feature>
<proteinExistence type="predicted"/>
<keyword evidence="5" id="KW-1185">Reference proteome</keyword>
<dbReference type="InterPro" id="IPR049172">
    <property type="entry name" value="DUF6857_pln"/>
</dbReference>
<evidence type="ECO:0000256" key="1">
    <source>
        <dbReference type="SAM" id="MobiDB-lite"/>
    </source>
</evidence>
<feature type="compositionally biased region" description="Basic and acidic residues" evidence="1">
    <location>
        <begin position="384"/>
        <end position="395"/>
    </location>
</feature>
<feature type="compositionally biased region" description="Polar residues" evidence="1">
    <location>
        <begin position="668"/>
        <end position="679"/>
    </location>
</feature>
<dbReference type="PANTHER" id="PTHR31928:SF4">
    <property type="entry name" value="OS08G0541500 PROTEIN"/>
    <property type="match status" value="1"/>
</dbReference>
<dbReference type="InterPro" id="IPR048297">
    <property type="entry name" value="DUF936_dom_pln"/>
</dbReference>
<feature type="domain" description="DUF936" evidence="2">
    <location>
        <begin position="4"/>
        <end position="121"/>
    </location>
</feature>
<evidence type="ECO:0000313" key="5">
    <source>
        <dbReference type="Proteomes" id="UP000886520"/>
    </source>
</evidence>
<gene>
    <name evidence="4" type="ORF">GOP47_0011553</name>
</gene>
<dbReference type="Proteomes" id="UP000886520">
    <property type="component" value="Chromosome 11"/>
</dbReference>
<feature type="compositionally biased region" description="Polar residues" evidence="1">
    <location>
        <begin position="186"/>
        <end position="196"/>
    </location>
</feature>
<sequence>MATLQSGMLLKMLEHINSGVKVAGEHRSVLLQVIGIVPALAGQELWPNLGFHVRVSDLSHSMYVSLSPEDDDSELVLSGKLQLGQFLHVERLEPGSPFPRLVGIKPVLVRNPSVSNPEDVTARVVQIPQRCITELISDQRSTKTAHAVSGKDRRRMTSISPGDRLYSKWELPTSVSARRGNEKRVSGQSDKSSLHGSQHKVTNKKATSFKVFSENHEHERNVVLARKTTEKVSELNLSDKRQAGRNPASRAALKVHSPSKTNVIMDNYLPRYKAFLFERTPVKNHPHSNNEGQQGQHRRDFLSVINGSLERRSTSGRENASIVPSRSRHAPSTTVSSRKEISPSRSTVRDGANSRFASAGRAVSNAPMSTVNGTIVRPYPLNDHASERNVRKSWDRAPVSISRQSLGSSEAKSSSTVKATSKKHTPITVPKRQNANKSPHSSSQVRKGSAERIKAAALSVKEESSLHGSNQKLPTIYDERWTDGSVSWDCLSSSLATLAQEALSFKKSASLAAARALQEASAAESVIRVVSKFAEMSSSARPEFPREAMQKYFMLCSSLRKAMAVSDAIAKTCQSEKDREGSFVSKESNEAHTISAERLKSASSWIAAALSTDLAFVLSGNNQPRDSNTAAYKALTKSHHGILGTIDNSQAPDAVRGQNPSLYKRCSPSPSRTLQQPSPSRVVGRNNLSATCRASSKKQGNEHENWLPMAMKINVEVRPYESSILKKDVLQVVSGSVKDLQMDDRPDSKWMQGQRIAGVADLAKQLQRFRTPWGVIAGQLDHATLDSHMLEVLDRLKKKICIFLLQHVEPSSTTLRQSV</sequence>
<dbReference type="Pfam" id="PF21647">
    <property type="entry name" value="DUF6857"/>
    <property type="match status" value="1"/>
</dbReference>
<dbReference type="InterPro" id="IPR010341">
    <property type="entry name" value="DUF936_pln"/>
</dbReference>
<evidence type="ECO:0000259" key="2">
    <source>
        <dbReference type="Pfam" id="PF06075"/>
    </source>
</evidence>
<feature type="region of interest" description="Disordered" evidence="1">
    <location>
        <begin position="308"/>
        <end position="452"/>
    </location>
</feature>
<dbReference type="OrthoDB" id="1920506at2759"/>
<feature type="compositionally biased region" description="Polar residues" evidence="1">
    <location>
        <begin position="316"/>
        <end position="336"/>
    </location>
</feature>
<evidence type="ECO:0000313" key="4">
    <source>
        <dbReference type="EMBL" id="KAI5073540.1"/>
    </source>
</evidence>
<feature type="compositionally biased region" description="Polar residues" evidence="1">
    <location>
        <begin position="431"/>
        <end position="446"/>
    </location>
</feature>
<organism evidence="4 5">
    <name type="scientific">Adiantum capillus-veneris</name>
    <name type="common">Maidenhair fern</name>
    <dbReference type="NCBI Taxonomy" id="13818"/>
    <lineage>
        <taxon>Eukaryota</taxon>
        <taxon>Viridiplantae</taxon>
        <taxon>Streptophyta</taxon>
        <taxon>Embryophyta</taxon>
        <taxon>Tracheophyta</taxon>
        <taxon>Polypodiopsida</taxon>
        <taxon>Polypodiidae</taxon>
        <taxon>Polypodiales</taxon>
        <taxon>Pteridineae</taxon>
        <taxon>Pteridaceae</taxon>
        <taxon>Vittarioideae</taxon>
        <taxon>Adiantum</taxon>
    </lineage>
</organism>
<dbReference type="PANTHER" id="PTHR31928">
    <property type="entry name" value="EXPRESSED PROTEIN"/>
    <property type="match status" value="1"/>
</dbReference>
<dbReference type="Pfam" id="PF06075">
    <property type="entry name" value="DUF936"/>
    <property type="match status" value="1"/>
</dbReference>
<name>A0A9D4ZHS3_ADICA</name>
<dbReference type="EMBL" id="JABFUD020000011">
    <property type="protein sequence ID" value="KAI5073540.1"/>
    <property type="molecule type" value="Genomic_DNA"/>
</dbReference>
<dbReference type="AlphaFoldDB" id="A0A9D4ZHS3"/>
<evidence type="ECO:0000259" key="3">
    <source>
        <dbReference type="Pfam" id="PF21647"/>
    </source>
</evidence>
<feature type="compositionally biased region" description="Low complexity" evidence="1">
    <location>
        <begin position="408"/>
        <end position="419"/>
    </location>
</feature>